<evidence type="ECO:0000313" key="2">
    <source>
        <dbReference type="EMBL" id="AKF02983.1"/>
    </source>
</evidence>
<dbReference type="KEGG" id="samy:DB32_000131"/>
<dbReference type="AlphaFoldDB" id="A0A0F6VYX2"/>
<evidence type="ECO:0000256" key="1">
    <source>
        <dbReference type="SAM" id="SignalP"/>
    </source>
</evidence>
<reference evidence="2 3" key="1">
    <citation type="submission" date="2015-03" db="EMBL/GenBank/DDBJ databases">
        <title>Genome assembly of Sandaracinus amylolyticus DSM 53668.</title>
        <authorList>
            <person name="Sharma G."/>
            <person name="Subramanian S."/>
        </authorList>
    </citation>
    <scope>NUCLEOTIDE SEQUENCE [LARGE SCALE GENOMIC DNA]</scope>
    <source>
        <strain evidence="2 3">DSM 53668</strain>
    </source>
</reference>
<feature type="chain" id="PRO_5002511721" evidence="1">
    <location>
        <begin position="20"/>
        <end position="313"/>
    </location>
</feature>
<keyword evidence="3" id="KW-1185">Reference proteome</keyword>
<proteinExistence type="predicted"/>
<dbReference type="Proteomes" id="UP000034883">
    <property type="component" value="Chromosome"/>
</dbReference>
<feature type="signal peptide" evidence="1">
    <location>
        <begin position="1"/>
        <end position="19"/>
    </location>
</feature>
<dbReference type="OrthoDB" id="8093255at2"/>
<name>A0A0F6VYX2_9BACT</name>
<organism evidence="2 3">
    <name type="scientific">Sandaracinus amylolyticus</name>
    <dbReference type="NCBI Taxonomy" id="927083"/>
    <lineage>
        <taxon>Bacteria</taxon>
        <taxon>Pseudomonadati</taxon>
        <taxon>Myxococcota</taxon>
        <taxon>Polyangia</taxon>
        <taxon>Polyangiales</taxon>
        <taxon>Sandaracinaceae</taxon>
        <taxon>Sandaracinus</taxon>
    </lineage>
</organism>
<evidence type="ECO:0000313" key="3">
    <source>
        <dbReference type="Proteomes" id="UP000034883"/>
    </source>
</evidence>
<accession>A0A0F6VYX2</accession>
<dbReference type="EMBL" id="CP011125">
    <property type="protein sequence ID" value="AKF02983.1"/>
    <property type="molecule type" value="Genomic_DNA"/>
</dbReference>
<sequence length="313" mass="33691">MRRIAIVMACVAVAAPARAQDVPLPAGFTRVQIRPAPLFQAIGLACGRDRAYVRDWQGEVMEWNGTAWTALPPPASEPRGQAIWVAADGAVVIEANESLARWDGRAWSTIAVDPWFRGRHGGLDIGALGGATVPWVLGRGAIGVAIDGTVRPFEVAQTWSELIDFVVLGTDDLLVAHAGGLMHWDGVAWSQDHPHIEGEVFDLLASGPDDVWALGADGAAHFDGDRWVRASDGLDASMLPPRRHGHSARLGGASPDHVYVSTTDRVLHWTGARWETVLDATHRSGFGRGYGRICATSRHVLIEEGGHVLVRAR</sequence>
<gene>
    <name evidence="2" type="ORF">DB32_000131</name>
</gene>
<dbReference type="RefSeq" id="WP_053230465.1">
    <property type="nucleotide sequence ID" value="NZ_CP011125.1"/>
</dbReference>
<protein>
    <submittedName>
        <fullName evidence="2">Uncharacterized protein</fullName>
    </submittedName>
</protein>
<keyword evidence="1" id="KW-0732">Signal</keyword>
<dbReference type="STRING" id="927083.DB32_000131"/>